<sequence length="132" mass="14464">MKLNVIVIDDSGVQLALSSKLIEKNEHLNLVGTFTNPFLGLSAVNSEDIDLVLLDVEMPEIDGFSLQKLFKDSVEVIVNSTRSSFEIEAYSNGAIDFMAKPLCASRLDLAVSRVLELKNLLTFEKTISTVAS</sequence>
<dbReference type="PANTHER" id="PTHR42872:SF3">
    <property type="entry name" value="PROTEIN-GLUTAMATE METHYLESTERASE_PROTEIN-GLUTAMINE GLUTAMINASE 1"/>
    <property type="match status" value="1"/>
</dbReference>
<dbReference type="PANTHER" id="PTHR42872">
    <property type="entry name" value="PROTEIN-GLUTAMATE METHYLESTERASE/PROTEIN-GLUTAMINE GLUTAMINASE"/>
    <property type="match status" value="1"/>
</dbReference>
<protein>
    <submittedName>
        <fullName evidence="3">Response regulator</fullName>
    </submittedName>
</protein>
<dbReference type="SMART" id="SM00448">
    <property type="entry name" value="REC"/>
    <property type="match status" value="1"/>
</dbReference>
<dbReference type="EMBL" id="VATY01000006">
    <property type="protein sequence ID" value="TMM52197.1"/>
    <property type="molecule type" value="Genomic_DNA"/>
</dbReference>
<dbReference type="PROSITE" id="PS50110">
    <property type="entry name" value="RESPONSE_REGULATORY"/>
    <property type="match status" value="1"/>
</dbReference>
<dbReference type="InterPro" id="IPR011006">
    <property type="entry name" value="CheY-like_superfamily"/>
</dbReference>
<name>A0A5S3PE88_9FLAO</name>
<dbReference type="Pfam" id="PF00072">
    <property type="entry name" value="Response_reg"/>
    <property type="match status" value="1"/>
</dbReference>
<evidence type="ECO:0000313" key="4">
    <source>
        <dbReference type="Proteomes" id="UP000310314"/>
    </source>
</evidence>
<feature type="modified residue" description="4-aspartylphosphate" evidence="1">
    <location>
        <position position="55"/>
    </location>
</feature>
<evidence type="ECO:0000259" key="2">
    <source>
        <dbReference type="PROSITE" id="PS50110"/>
    </source>
</evidence>
<dbReference type="RefSeq" id="WP_138660040.1">
    <property type="nucleotide sequence ID" value="NZ_VATY01000006.1"/>
</dbReference>
<feature type="domain" description="Response regulatory" evidence="2">
    <location>
        <begin position="4"/>
        <end position="115"/>
    </location>
</feature>
<keyword evidence="4" id="KW-1185">Reference proteome</keyword>
<evidence type="ECO:0000256" key="1">
    <source>
        <dbReference type="PROSITE-ProRule" id="PRU00169"/>
    </source>
</evidence>
<keyword evidence="1" id="KW-0597">Phosphoprotein</keyword>
<comment type="caution">
    <text evidence="3">The sequence shown here is derived from an EMBL/GenBank/DDBJ whole genome shotgun (WGS) entry which is preliminary data.</text>
</comment>
<dbReference type="SUPFAM" id="SSF52172">
    <property type="entry name" value="CheY-like"/>
    <property type="match status" value="1"/>
</dbReference>
<accession>A0A5S3PE88</accession>
<gene>
    <name evidence="3" type="ORF">FEE95_21145</name>
</gene>
<dbReference type="Proteomes" id="UP000310314">
    <property type="component" value="Unassembled WGS sequence"/>
</dbReference>
<proteinExistence type="predicted"/>
<dbReference type="GO" id="GO:0000160">
    <property type="term" value="P:phosphorelay signal transduction system"/>
    <property type="evidence" value="ECO:0007669"/>
    <property type="project" value="InterPro"/>
</dbReference>
<evidence type="ECO:0000313" key="3">
    <source>
        <dbReference type="EMBL" id="TMM52197.1"/>
    </source>
</evidence>
<organism evidence="3 4">
    <name type="scientific">Maribacter algarum</name>
    <name type="common">ex Zhang et al. 2020</name>
    <dbReference type="NCBI Taxonomy" id="2578118"/>
    <lineage>
        <taxon>Bacteria</taxon>
        <taxon>Pseudomonadati</taxon>
        <taxon>Bacteroidota</taxon>
        <taxon>Flavobacteriia</taxon>
        <taxon>Flavobacteriales</taxon>
        <taxon>Flavobacteriaceae</taxon>
        <taxon>Maribacter</taxon>
    </lineage>
</organism>
<dbReference type="InterPro" id="IPR001789">
    <property type="entry name" value="Sig_transdc_resp-reg_receiver"/>
</dbReference>
<dbReference type="Gene3D" id="3.40.50.2300">
    <property type="match status" value="1"/>
</dbReference>
<reference evidence="3 4" key="1">
    <citation type="submission" date="2019-05" db="EMBL/GenBank/DDBJ databases">
        <authorList>
            <person name="Zhang J.-Y."/>
            <person name="Feg X."/>
            <person name="Du Z.-J."/>
        </authorList>
    </citation>
    <scope>NUCLEOTIDE SEQUENCE [LARGE SCALE GENOMIC DNA]</scope>
    <source>
        <strain evidence="3 4">RZ26</strain>
    </source>
</reference>
<dbReference type="OrthoDB" id="980353at2"/>
<dbReference type="AlphaFoldDB" id="A0A5S3PE88"/>